<dbReference type="AlphaFoldDB" id="A0A238X322"/>
<evidence type="ECO:0000313" key="2">
    <source>
        <dbReference type="EMBL" id="SNR53307.1"/>
    </source>
</evidence>
<protein>
    <submittedName>
        <fullName evidence="2">Uncharacterized protein</fullName>
    </submittedName>
</protein>
<proteinExistence type="predicted"/>
<accession>A0A238X322</accession>
<feature type="compositionally biased region" description="Low complexity" evidence="1">
    <location>
        <begin position="25"/>
        <end position="35"/>
    </location>
</feature>
<gene>
    <name evidence="2" type="ORF">SAMN06265370_10918</name>
</gene>
<name>A0A238X322_9RHOB</name>
<reference evidence="2 3" key="1">
    <citation type="submission" date="2017-06" db="EMBL/GenBank/DDBJ databases">
        <authorList>
            <person name="Kim H.J."/>
            <person name="Triplett B.A."/>
        </authorList>
    </citation>
    <scope>NUCLEOTIDE SEQUENCE [LARGE SCALE GENOMIC DNA]</scope>
    <source>
        <strain evidence="2 3">DSM 29052</strain>
    </source>
</reference>
<sequence length="35" mass="3885">MMPGKINESKPLIPNPRNAKKSSKLKLNSTTLLSF</sequence>
<organism evidence="2 3">
    <name type="scientific">Puniceibacterium sediminis</name>
    <dbReference type="NCBI Taxonomy" id="1608407"/>
    <lineage>
        <taxon>Bacteria</taxon>
        <taxon>Pseudomonadati</taxon>
        <taxon>Pseudomonadota</taxon>
        <taxon>Alphaproteobacteria</taxon>
        <taxon>Rhodobacterales</taxon>
        <taxon>Paracoccaceae</taxon>
        <taxon>Puniceibacterium</taxon>
    </lineage>
</organism>
<feature type="region of interest" description="Disordered" evidence="1">
    <location>
        <begin position="1"/>
        <end position="35"/>
    </location>
</feature>
<evidence type="ECO:0000313" key="3">
    <source>
        <dbReference type="Proteomes" id="UP000198417"/>
    </source>
</evidence>
<evidence type="ECO:0000256" key="1">
    <source>
        <dbReference type="SAM" id="MobiDB-lite"/>
    </source>
</evidence>
<keyword evidence="3" id="KW-1185">Reference proteome</keyword>
<dbReference type="EMBL" id="FZNN01000009">
    <property type="protein sequence ID" value="SNR53307.1"/>
    <property type="molecule type" value="Genomic_DNA"/>
</dbReference>
<dbReference type="Proteomes" id="UP000198417">
    <property type="component" value="Unassembled WGS sequence"/>
</dbReference>